<dbReference type="RefSeq" id="WP_160030225.1">
    <property type="nucleotide sequence ID" value="NZ_CP041764.1"/>
</dbReference>
<sequence>MLSVRRAAVYIRRYLGYGKIAGDLKSLAKIAKYSTEQYGFIDKYPLPAAEMSDDIFQDKPCLREEYFIVLDDGAMGKFQRGGNNKKPGG</sequence>
<gene>
    <name evidence="1" type="ORF">FO014_15985</name>
</gene>
<name>A0ABX6GPX1_9GAMM</name>
<evidence type="ECO:0000313" key="1">
    <source>
        <dbReference type="EMBL" id="QHA88338.1"/>
    </source>
</evidence>
<proteinExistence type="predicted"/>
<dbReference type="EMBL" id="CP041764">
    <property type="protein sequence ID" value="QHA88338.1"/>
    <property type="molecule type" value="Genomic_DNA"/>
</dbReference>
<reference evidence="1 2" key="1">
    <citation type="submission" date="2019-07" db="EMBL/GenBank/DDBJ databases">
        <title>Serratia dokdonensis sp. nov., an elicitor of systemic resistance in Nicotiana Tabacum.</title>
        <authorList>
            <person name="Son J.-S."/>
            <person name="Hwang Y.-J."/>
            <person name="Lee S.-Y."/>
            <person name="Ghim S.-Y."/>
        </authorList>
    </citation>
    <scope>NUCLEOTIDE SEQUENCE [LARGE SCALE GENOMIC DNA]</scope>
    <source>
        <strain evidence="1 2">KUDC3025</strain>
    </source>
</reference>
<protein>
    <submittedName>
        <fullName evidence="1">Uncharacterized protein</fullName>
    </submittedName>
</protein>
<keyword evidence="2" id="KW-1185">Reference proteome</keyword>
<accession>A0ABX6GPX1</accession>
<evidence type="ECO:0000313" key="2">
    <source>
        <dbReference type="Proteomes" id="UP000430368"/>
    </source>
</evidence>
<organism evidence="1 2">
    <name type="scientific">Serratia rhizosphaerae</name>
    <dbReference type="NCBI Taxonomy" id="2597702"/>
    <lineage>
        <taxon>Bacteria</taxon>
        <taxon>Pseudomonadati</taxon>
        <taxon>Pseudomonadota</taxon>
        <taxon>Gammaproteobacteria</taxon>
        <taxon>Enterobacterales</taxon>
        <taxon>Yersiniaceae</taxon>
        <taxon>Serratia</taxon>
    </lineage>
</organism>
<dbReference type="Proteomes" id="UP000430368">
    <property type="component" value="Chromosome"/>
</dbReference>